<keyword evidence="2" id="KW-1185">Reference proteome</keyword>
<gene>
    <name evidence="1" type="ORF">CCMP2556_LOCUS16363</name>
</gene>
<dbReference type="InterPro" id="IPR005069">
    <property type="entry name" value="Nucl-diP-sugar_transferase"/>
</dbReference>
<dbReference type="Proteomes" id="UP001642484">
    <property type="component" value="Unassembled WGS sequence"/>
</dbReference>
<proteinExistence type="predicted"/>
<accession>A0ABP0KKB2</accession>
<sequence>MVEWRCYLLVAIWLLKGDASRPPFFDYDCACVKQRLTVADWNGIHREVEAAVQSAQKGGPWPRPPRLSGRLLLQQAEEAAQECPLGLLNLAIVHFYTAAFESTEESTDPLVSERHRKEVMQISAHVADSLASEFPVHVICSSRWPVFEAIEIFTLKMDKDIAGVPGNACDDIVGGETTEALDDRLKWIVEAVDWKKLRWIAGHWSRMQFTEGSRSPEVVKLLLLIDNFVDEASTKQAELECPIGTAFLAAVQAASAVVQFTHNFDKHSNVLDKVIHEGLLSAVSCGWPLGHALAVLSDSNKARRYADRNYKYLRNYADLDLHVQELSPLVAPPTSGSDTVAWHKRAAKKAAAIARVPWHSFARVLLSKAAGRGRVFRQALNAIQELTGGRREKSRGRQVALTLLYGHSWSSLLQRLVSHLCRLGFAWPLLVVSIGQEAYEACRHLRKSVNLKVSCWRPNTESQVHRFTIVHILLHLGVDVFYFDMDAFFLQNPLPAVLSQARMKNHETIFASHGDGDCINIGVFYIKSTIRTTMWFSQFLEWYYEHQYEIDQRGLDVLLGSPLRIPDGVLGVSFPPKNLPKVRVGVMEDENKVVIGFIGWYGHISKMDVFHWCNSHLDEKWEELDAVYKAAEAVQDWMPLSLALSVVSTLDFQVLPREPSEEWSVVNTGKPPLPGSSVWKQVGQARRVFEAYRLPKPLERLPCW</sequence>
<dbReference type="EMBL" id="CAXAMN010008768">
    <property type="protein sequence ID" value="CAK9026424.1"/>
    <property type="molecule type" value="Genomic_DNA"/>
</dbReference>
<dbReference type="Pfam" id="PF03407">
    <property type="entry name" value="Nucleotid_trans"/>
    <property type="match status" value="1"/>
</dbReference>
<organism evidence="1 2">
    <name type="scientific">Durusdinium trenchii</name>
    <dbReference type="NCBI Taxonomy" id="1381693"/>
    <lineage>
        <taxon>Eukaryota</taxon>
        <taxon>Sar</taxon>
        <taxon>Alveolata</taxon>
        <taxon>Dinophyceae</taxon>
        <taxon>Suessiales</taxon>
        <taxon>Symbiodiniaceae</taxon>
        <taxon>Durusdinium</taxon>
    </lineage>
</organism>
<protein>
    <submittedName>
        <fullName evidence="1">Uncharacterized protein</fullName>
    </submittedName>
</protein>
<name>A0ABP0KKB2_9DINO</name>
<comment type="caution">
    <text evidence="1">The sequence shown here is derived from an EMBL/GenBank/DDBJ whole genome shotgun (WGS) entry which is preliminary data.</text>
</comment>
<reference evidence="1 2" key="1">
    <citation type="submission" date="2024-02" db="EMBL/GenBank/DDBJ databases">
        <authorList>
            <person name="Chen Y."/>
            <person name="Shah S."/>
            <person name="Dougan E. K."/>
            <person name="Thang M."/>
            <person name="Chan C."/>
        </authorList>
    </citation>
    <scope>NUCLEOTIDE SEQUENCE [LARGE SCALE GENOMIC DNA]</scope>
</reference>
<evidence type="ECO:0000313" key="1">
    <source>
        <dbReference type="EMBL" id="CAK9026424.1"/>
    </source>
</evidence>
<evidence type="ECO:0000313" key="2">
    <source>
        <dbReference type="Proteomes" id="UP001642484"/>
    </source>
</evidence>